<dbReference type="Proteomes" id="UP000821853">
    <property type="component" value="Chromosome 1"/>
</dbReference>
<name>A0A9J6FFK2_HAELO</name>
<keyword evidence="13" id="KW-1185">Reference proteome</keyword>
<comment type="catalytic activity">
    <reaction evidence="6 10">
        <text>L-threonyl-[protein] + ATP = O-phospho-L-threonyl-[protein] + ADP + H(+)</text>
        <dbReference type="Rhea" id="RHEA:46608"/>
        <dbReference type="Rhea" id="RHEA-COMP:11060"/>
        <dbReference type="Rhea" id="RHEA-COMP:11605"/>
        <dbReference type="ChEBI" id="CHEBI:15378"/>
        <dbReference type="ChEBI" id="CHEBI:30013"/>
        <dbReference type="ChEBI" id="CHEBI:30616"/>
        <dbReference type="ChEBI" id="CHEBI:61977"/>
        <dbReference type="ChEBI" id="CHEBI:456216"/>
        <dbReference type="EC" id="2.7.11.24"/>
    </reaction>
</comment>
<dbReference type="GO" id="GO:0004707">
    <property type="term" value="F:MAP kinase activity"/>
    <property type="evidence" value="ECO:0007669"/>
    <property type="project" value="UniProtKB-EC"/>
</dbReference>
<dbReference type="FunFam" id="3.30.200.20:FF:000961">
    <property type="entry name" value="Mitogen-activated protein kinase"/>
    <property type="match status" value="1"/>
</dbReference>
<evidence type="ECO:0000256" key="9">
    <source>
        <dbReference type="RuleBase" id="RU000304"/>
    </source>
</evidence>
<dbReference type="OMA" id="QNMTHEV"/>
<evidence type="ECO:0000256" key="10">
    <source>
        <dbReference type="RuleBase" id="RU361165"/>
    </source>
</evidence>
<evidence type="ECO:0000256" key="7">
    <source>
        <dbReference type="ARBA" id="ARBA00048312"/>
    </source>
</evidence>
<dbReference type="PROSITE" id="PS50011">
    <property type="entry name" value="PROTEIN_KINASE_DOM"/>
    <property type="match status" value="1"/>
</dbReference>
<comment type="caution">
    <text evidence="12">The sequence shown here is derived from an EMBL/GenBank/DDBJ whole genome shotgun (WGS) entry which is preliminary data.</text>
</comment>
<dbReference type="Gene3D" id="3.30.200.20">
    <property type="entry name" value="Phosphorylase Kinase, domain 1"/>
    <property type="match status" value="1"/>
</dbReference>
<comment type="activity regulation">
    <text evidence="10">Activated by threonine and tyrosine phosphorylation.</text>
</comment>
<comment type="cofactor">
    <cofactor evidence="10">
        <name>Mg(2+)</name>
        <dbReference type="ChEBI" id="CHEBI:18420"/>
    </cofactor>
</comment>
<dbReference type="InterPro" id="IPR017441">
    <property type="entry name" value="Protein_kinase_ATP_BS"/>
</dbReference>
<keyword evidence="1 9" id="KW-0723">Serine/threonine-protein kinase</keyword>
<dbReference type="OrthoDB" id="192887at2759"/>
<dbReference type="InterPro" id="IPR003527">
    <property type="entry name" value="MAP_kinase_CS"/>
</dbReference>
<dbReference type="InterPro" id="IPR008271">
    <property type="entry name" value="Ser/Thr_kinase_AS"/>
</dbReference>
<dbReference type="PANTHER" id="PTHR24055">
    <property type="entry name" value="MITOGEN-ACTIVATED PROTEIN KINASE"/>
    <property type="match status" value="1"/>
</dbReference>
<evidence type="ECO:0000256" key="1">
    <source>
        <dbReference type="ARBA" id="ARBA00022527"/>
    </source>
</evidence>
<dbReference type="Pfam" id="PF00069">
    <property type="entry name" value="Pkinase"/>
    <property type="match status" value="1"/>
</dbReference>
<reference evidence="12 13" key="1">
    <citation type="journal article" date="2020" name="Cell">
        <title>Large-Scale Comparative Analyses of Tick Genomes Elucidate Their Genetic Diversity and Vector Capacities.</title>
        <authorList>
            <consortium name="Tick Genome and Microbiome Consortium (TIGMIC)"/>
            <person name="Jia N."/>
            <person name="Wang J."/>
            <person name="Shi W."/>
            <person name="Du L."/>
            <person name="Sun Y."/>
            <person name="Zhan W."/>
            <person name="Jiang J.F."/>
            <person name="Wang Q."/>
            <person name="Zhang B."/>
            <person name="Ji P."/>
            <person name="Bell-Sakyi L."/>
            <person name="Cui X.M."/>
            <person name="Yuan T.T."/>
            <person name="Jiang B.G."/>
            <person name="Yang W.F."/>
            <person name="Lam T.T."/>
            <person name="Chang Q.C."/>
            <person name="Ding S.J."/>
            <person name="Wang X.J."/>
            <person name="Zhu J.G."/>
            <person name="Ruan X.D."/>
            <person name="Zhao L."/>
            <person name="Wei J.T."/>
            <person name="Ye R.Z."/>
            <person name="Que T.C."/>
            <person name="Du C.H."/>
            <person name="Zhou Y.H."/>
            <person name="Cheng J.X."/>
            <person name="Dai P.F."/>
            <person name="Guo W.B."/>
            <person name="Han X.H."/>
            <person name="Huang E.J."/>
            <person name="Li L.F."/>
            <person name="Wei W."/>
            <person name="Gao Y.C."/>
            <person name="Liu J.Z."/>
            <person name="Shao H.Z."/>
            <person name="Wang X."/>
            <person name="Wang C.C."/>
            <person name="Yang T.C."/>
            <person name="Huo Q.B."/>
            <person name="Li W."/>
            <person name="Chen H.Y."/>
            <person name="Chen S.E."/>
            <person name="Zhou L.G."/>
            <person name="Ni X.B."/>
            <person name="Tian J.H."/>
            <person name="Sheng Y."/>
            <person name="Liu T."/>
            <person name="Pan Y.S."/>
            <person name="Xia L.Y."/>
            <person name="Li J."/>
            <person name="Zhao F."/>
            <person name="Cao W.C."/>
        </authorList>
    </citation>
    <scope>NUCLEOTIDE SEQUENCE [LARGE SCALE GENOMIC DNA]</scope>
    <source>
        <strain evidence="12">HaeL-2018</strain>
    </source>
</reference>
<dbReference type="GO" id="GO:0005524">
    <property type="term" value="F:ATP binding"/>
    <property type="evidence" value="ECO:0007669"/>
    <property type="project" value="UniProtKB-UniRule"/>
</dbReference>
<dbReference type="SUPFAM" id="SSF56112">
    <property type="entry name" value="Protein kinase-like (PK-like)"/>
    <property type="match status" value="1"/>
</dbReference>
<accession>A0A9J6FFK2</accession>
<dbReference type="PROSITE" id="PS01351">
    <property type="entry name" value="MAPK"/>
    <property type="match status" value="1"/>
</dbReference>
<dbReference type="Gene3D" id="1.10.510.10">
    <property type="entry name" value="Transferase(Phosphotransferase) domain 1"/>
    <property type="match status" value="1"/>
</dbReference>
<protein>
    <recommendedName>
        <fullName evidence="10">Mitogen-activated protein kinase</fullName>
        <ecNumber evidence="10">2.7.11.24</ecNumber>
    </recommendedName>
</protein>
<comment type="catalytic activity">
    <reaction evidence="7">
        <text>L-seryl-[protein] + ATP = O-phospho-L-seryl-[protein] + ADP + H(+)</text>
        <dbReference type="Rhea" id="RHEA:17989"/>
        <dbReference type="Rhea" id="RHEA-COMP:9863"/>
        <dbReference type="Rhea" id="RHEA-COMP:11604"/>
        <dbReference type="ChEBI" id="CHEBI:15378"/>
        <dbReference type="ChEBI" id="CHEBI:29999"/>
        <dbReference type="ChEBI" id="CHEBI:30616"/>
        <dbReference type="ChEBI" id="CHEBI:83421"/>
        <dbReference type="ChEBI" id="CHEBI:456216"/>
        <dbReference type="EC" id="2.7.11.24"/>
    </reaction>
</comment>
<dbReference type="SMART" id="SM00220">
    <property type="entry name" value="S_TKc"/>
    <property type="match status" value="1"/>
</dbReference>
<feature type="domain" description="Protein kinase" evidence="11">
    <location>
        <begin position="40"/>
        <end position="329"/>
    </location>
</feature>
<dbReference type="PROSITE" id="PS00108">
    <property type="entry name" value="PROTEIN_KINASE_ST"/>
    <property type="match status" value="1"/>
</dbReference>
<organism evidence="12 13">
    <name type="scientific">Haemaphysalis longicornis</name>
    <name type="common">Bush tick</name>
    <dbReference type="NCBI Taxonomy" id="44386"/>
    <lineage>
        <taxon>Eukaryota</taxon>
        <taxon>Metazoa</taxon>
        <taxon>Ecdysozoa</taxon>
        <taxon>Arthropoda</taxon>
        <taxon>Chelicerata</taxon>
        <taxon>Arachnida</taxon>
        <taxon>Acari</taxon>
        <taxon>Parasitiformes</taxon>
        <taxon>Ixodida</taxon>
        <taxon>Ixodoidea</taxon>
        <taxon>Ixodidae</taxon>
        <taxon>Haemaphysalinae</taxon>
        <taxon>Haemaphysalis</taxon>
    </lineage>
</organism>
<proteinExistence type="inferred from homology"/>
<dbReference type="VEuPathDB" id="VectorBase:HLOH_051006"/>
<evidence type="ECO:0000256" key="8">
    <source>
        <dbReference type="PROSITE-ProRule" id="PRU10141"/>
    </source>
</evidence>
<evidence type="ECO:0000256" key="6">
    <source>
        <dbReference type="ARBA" id="ARBA00047592"/>
    </source>
</evidence>
<evidence type="ECO:0000256" key="2">
    <source>
        <dbReference type="ARBA" id="ARBA00022679"/>
    </source>
</evidence>
<keyword evidence="2 10" id="KW-0808">Transferase</keyword>
<evidence type="ECO:0000313" key="12">
    <source>
        <dbReference type="EMBL" id="KAH9361153.1"/>
    </source>
</evidence>
<gene>
    <name evidence="12" type="ORF">HPB48_003015</name>
</gene>
<dbReference type="InterPro" id="IPR000719">
    <property type="entry name" value="Prot_kinase_dom"/>
</dbReference>
<evidence type="ECO:0000313" key="13">
    <source>
        <dbReference type="Proteomes" id="UP000821853"/>
    </source>
</evidence>
<dbReference type="PROSITE" id="PS00107">
    <property type="entry name" value="PROTEIN_KINASE_ATP"/>
    <property type="match status" value="1"/>
</dbReference>
<evidence type="ECO:0000256" key="4">
    <source>
        <dbReference type="ARBA" id="ARBA00022777"/>
    </source>
</evidence>
<dbReference type="FunFam" id="1.10.510.10:FF:000624">
    <property type="entry name" value="Mitogen-activated protein kinase"/>
    <property type="match status" value="1"/>
</dbReference>
<dbReference type="AlphaFoldDB" id="A0A9J6FFK2"/>
<dbReference type="EMBL" id="JABSTR010000001">
    <property type="protein sequence ID" value="KAH9361153.1"/>
    <property type="molecule type" value="Genomic_DNA"/>
</dbReference>
<keyword evidence="3 8" id="KW-0547">Nucleotide-binding</keyword>
<sequence>MDAPPGSDVTLTNLPKKTTYEGILKVAGRVNPFPVTVQDDQPEHVIGYGATGIVWSVTDPRNGRRVALKAMRNRFQSLGSTKRAFREIRMLCFFKHENVLSALDLVQPPALGCFQEIYVVSELMATDLCKILASPQPISEVHVKLYVYQILRGLKYLVSARIIHRDIKPGNLLVDHNCVLKICDFGLARTEDPNEQRRMTQDVVTPYYRAPELLLGADHYGPAIDMWSVGCVFAELLGRRVLFQAMAPTQLLDRITELLGTPELKDMSHGCDGARAYMLSRPHKPPSLAKLNSLSALATPEAVDLLIKMLVFNPDKRITCVDALSHKYLTCGRWLYHQSLCSCCETSALGRTNATDLEPVARHAFDDSFELDLTSARRAKEEVHKFILERCAASHGVPLCINTESTVFPFFASVTVSYTQPPTPHRWK</sequence>
<keyword evidence="4 10" id="KW-0418">Kinase</keyword>
<feature type="binding site" evidence="8">
    <location>
        <position position="69"/>
    </location>
    <ligand>
        <name>ATP</name>
        <dbReference type="ChEBI" id="CHEBI:30616"/>
    </ligand>
</feature>
<evidence type="ECO:0000256" key="3">
    <source>
        <dbReference type="ARBA" id="ARBA00022741"/>
    </source>
</evidence>
<evidence type="ECO:0000256" key="5">
    <source>
        <dbReference type="ARBA" id="ARBA00022840"/>
    </source>
</evidence>
<evidence type="ECO:0000259" key="11">
    <source>
        <dbReference type="PROSITE" id="PS50011"/>
    </source>
</evidence>
<keyword evidence="10" id="KW-0460">Magnesium</keyword>
<comment type="similarity">
    <text evidence="10">Belongs to the protein kinase superfamily. Ser/Thr protein kinase family. MAP kinase subfamily.</text>
</comment>
<dbReference type="InterPro" id="IPR011009">
    <property type="entry name" value="Kinase-like_dom_sf"/>
</dbReference>
<dbReference type="EC" id="2.7.11.24" evidence="10"/>
<dbReference type="InterPro" id="IPR050117">
    <property type="entry name" value="MAPK"/>
</dbReference>
<keyword evidence="5 8" id="KW-0067">ATP-binding</keyword>